<dbReference type="Proteomes" id="UP000294662">
    <property type="component" value="Unassembled WGS sequence"/>
</dbReference>
<dbReference type="OrthoDB" id="4954742at2"/>
<evidence type="ECO:0000313" key="1">
    <source>
        <dbReference type="EMBL" id="TDE39066.1"/>
    </source>
</evidence>
<dbReference type="Gene3D" id="3.90.1140.10">
    <property type="entry name" value="Cyclic phosphodiesterase"/>
    <property type="match status" value="1"/>
</dbReference>
<keyword evidence="2" id="KW-1185">Reference proteome</keyword>
<dbReference type="Pfam" id="PF06299">
    <property type="entry name" value="DUF1045"/>
    <property type="match status" value="1"/>
</dbReference>
<name>A0A4V2Z853_9RHOB</name>
<dbReference type="RefSeq" id="WP_132828416.1">
    <property type="nucleotide sequence ID" value="NZ_SMFP01000004.1"/>
</dbReference>
<dbReference type="PIRSF" id="PIRSF033328">
    <property type="entry name" value="Phest_Mll4975"/>
    <property type="match status" value="1"/>
</dbReference>
<organism evidence="1 2">
    <name type="scientific">Antarcticimicrobium sediminis</name>
    <dbReference type="NCBI Taxonomy" id="2546227"/>
    <lineage>
        <taxon>Bacteria</taxon>
        <taxon>Pseudomonadati</taxon>
        <taxon>Pseudomonadota</taxon>
        <taxon>Alphaproteobacteria</taxon>
        <taxon>Rhodobacterales</taxon>
        <taxon>Paracoccaceae</taxon>
        <taxon>Antarcticimicrobium</taxon>
    </lineage>
</organism>
<proteinExistence type="predicted"/>
<gene>
    <name evidence="1" type="ORF">E1B25_08655</name>
</gene>
<dbReference type="AlphaFoldDB" id="A0A4V2Z853"/>
<protein>
    <submittedName>
        <fullName evidence="1">DUF1045 domain-containing protein</fullName>
    </submittedName>
</protein>
<dbReference type="EMBL" id="SMFP01000004">
    <property type="protein sequence ID" value="TDE39066.1"/>
    <property type="molecule type" value="Genomic_DNA"/>
</dbReference>
<accession>A0A4V2Z853</accession>
<comment type="caution">
    <text evidence="1">The sequence shown here is derived from an EMBL/GenBank/DDBJ whole genome shotgun (WGS) entry which is preliminary data.</text>
</comment>
<evidence type="ECO:0000313" key="2">
    <source>
        <dbReference type="Proteomes" id="UP000294662"/>
    </source>
</evidence>
<dbReference type="NCBIfam" id="TIGR03223">
    <property type="entry name" value="Phn_opern_protn"/>
    <property type="match status" value="1"/>
</dbReference>
<dbReference type="InterPro" id="IPR009389">
    <property type="entry name" value="DUF1045"/>
</dbReference>
<sequence>MNFQRYAIYYAPPAEAEWGGFATRWLGWDMATGAEVPHPEAPDLPLPVSEITATPRKYGLHATIKPPFRLAEGKTRAALEADCAALCADLAPVQLDGLALARLGRFLALRPLGETAALTALAARTVEALDAFRAPAPEAEVERRRAAGLTPAQEENLTRWGYPYVMDAFRFHITLSGKLAKPVLGAVEATLARDLAPLLPAPFEIADLALVGEDVAGQFHLIHRYTLSG</sequence>
<reference evidence="1 2" key="1">
    <citation type="submission" date="2019-03" db="EMBL/GenBank/DDBJ databases">
        <authorList>
            <person name="Zhang S."/>
        </authorList>
    </citation>
    <scope>NUCLEOTIDE SEQUENCE [LARGE SCALE GENOMIC DNA]</scope>
    <source>
        <strain evidence="1 2">S4J41</strain>
    </source>
</reference>